<accession>A0A1G2B4I0</accession>
<reference evidence="2 3" key="1">
    <citation type="journal article" date="2016" name="Nat. Commun.">
        <title>Thousands of microbial genomes shed light on interconnected biogeochemical processes in an aquifer system.</title>
        <authorList>
            <person name="Anantharaman K."/>
            <person name="Brown C.T."/>
            <person name="Hug L.A."/>
            <person name="Sharon I."/>
            <person name="Castelle C.J."/>
            <person name="Probst A.J."/>
            <person name="Thomas B.C."/>
            <person name="Singh A."/>
            <person name="Wilkins M.J."/>
            <person name="Karaoz U."/>
            <person name="Brodie E.L."/>
            <person name="Williams K.H."/>
            <person name="Hubbard S.S."/>
            <person name="Banfield J.F."/>
        </authorList>
    </citation>
    <scope>NUCLEOTIDE SEQUENCE [LARGE SCALE GENOMIC DNA]</scope>
</reference>
<protein>
    <recommendedName>
        <fullName evidence="1">Probable zinc-binding domain-containing protein</fullName>
    </recommendedName>
</protein>
<evidence type="ECO:0000313" key="2">
    <source>
        <dbReference type="EMBL" id="OGY84068.1"/>
    </source>
</evidence>
<organism evidence="2 3">
    <name type="scientific">Candidatus Kerfeldbacteria bacterium RIFCSPHIGHO2_12_FULL_48_17</name>
    <dbReference type="NCBI Taxonomy" id="1798542"/>
    <lineage>
        <taxon>Bacteria</taxon>
        <taxon>Candidatus Kerfeldiibacteriota</taxon>
    </lineage>
</organism>
<proteinExistence type="predicted"/>
<dbReference type="AlphaFoldDB" id="A0A1G2B4I0"/>
<dbReference type="Pfam" id="PF13451">
    <property type="entry name" value="zf_Tbcl"/>
    <property type="match status" value="1"/>
</dbReference>
<gene>
    <name evidence="2" type="ORF">A3F54_00770</name>
</gene>
<comment type="caution">
    <text evidence="2">The sequence shown here is derived from an EMBL/GenBank/DDBJ whole genome shotgun (WGS) entry which is preliminary data.</text>
</comment>
<dbReference type="EMBL" id="MHKD01000018">
    <property type="protein sequence ID" value="OGY84068.1"/>
    <property type="molecule type" value="Genomic_DNA"/>
</dbReference>
<dbReference type="STRING" id="1798542.A3F54_00770"/>
<dbReference type="InterPro" id="IPR025306">
    <property type="entry name" value="Zn-bnd_dom_prob"/>
</dbReference>
<sequence>MSRIQKTCAQCQTTFEITPADQAFYTKIAVPAPTLCPDCRMQRRMAFRNERNLYRRKCSATDKEIISMYHQDSPLEKVYSHEYWWSDKWDARDYGRDFDFTRPFFEQFTELMYQVPHPPLWNWEPENAEFNNCSYRMKDSYMNFGADLGENCHYTFTSGHNRDAADCEGVEYSEKIYEVTDGQKIFNCAFVQQCKNCTDTYLSFDCMDCQNCFGCVGLRHKQYYFFNEKLEPEEWKKRVSEILGSHQAMTEAKKRFEALKLTQPHRYAAISNSPDSTGNYIWNTKNARYCFDIRDSEDIAYTSYVAWKSKDTYDAYALGETELCYEILSGGFVYNTQFAQWPNYGPNNSQYTVFCVHGCNDLFGCVGLNKKQYCIFNKQYSKEEYEALRARIIEHMKQTGEYGEALPVAMSPVAYNESIAQDYFPLTKEEVVQRGWHWRDNLGGTFGKETMKPEQLPDRIQDVSDTITKEVLACTNCRKNYKIIVSELELLRKMNQPLPRQCPNCRHLARLAARNPRKLWHRQCMCSLAAHENHQEGAQCPKEFETSYAPDRPEKIFCETCYQKEVI</sequence>
<name>A0A1G2B4I0_9BACT</name>
<feature type="domain" description="Probable zinc-binding" evidence="1">
    <location>
        <begin position="7"/>
        <end position="45"/>
    </location>
</feature>
<evidence type="ECO:0000259" key="1">
    <source>
        <dbReference type="Pfam" id="PF13451"/>
    </source>
</evidence>
<dbReference type="Proteomes" id="UP000176952">
    <property type="component" value="Unassembled WGS sequence"/>
</dbReference>
<evidence type="ECO:0000313" key="3">
    <source>
        <dbReference type="Proteomes" id="UP000176952"/>
    </source>
</evidence>